<proteinExistence type="predicted"/>
<dbReference type="Proteomes" id="UP000014316">
    <property type="component" value="Unassembled WGS sequence"/>
</dbReference>
<evidence type="ECO:0000256" key="1">
    <source>
        <dbReference type="SAM" id="Phobius"/>
    </source>
</evidence>
<keyword evidence="1" id="KW-0812">Transmembrane</keyword>
<feature type="non-terminal residue" evidence="2">
    <location>
        <position position="216"/>
    </location>
</feature>
<dbReference type="AlphaFoldDB" id="A0A829GBJ4"/>
<gene>
    <name evidence="2" type="ORF">Lpp123_17229</name>
</gene>
<keyword evidence="1" id="KW-1133">Transmembrane helix</keyword>
<sequence length="216" mass="23655">MGTMTHLVWRQLIKEKARTFTTILAMAVAATLTVATLIGINSARHSMYQDNIQNTGGLQFVLSKVNQETALAIQKKADISESVRYQQQGQISFADQVPNQPDSPLLMLPKPALQRLIQPILLEGRLPQNEQEVMLAQDLISDVYAVGKTVAAQRNGQRVVLKIVGSYRGYAGLMASDGAVTTGHFDGTKNYAVAAAFGNYGNFYAKLKKLTAQYHV</sequence>
<evidence type="ECO:0000313" key="2">
    <source>
        <dbReference type="EMBL" id="EPC48548.1"/>
    </source>
</evidence>
<keyword evidence="1" id="KW-0472">Membrane</keyword>
<keyword evidence="2" id="KW-0449">Lipoprotein</keyword>
<dbReference type="EMBL" id="ANJW01001018">
    <property type="protein sequence ID" value="EPC48548.1"/>
    <property type="molecule type" value="Genomic_DNA"/>
</dbReference>
<reference evidence="2 3" key="1">
    <citation type="journal article" date="2013" name="PLoS ONE">
        <title>Lactobacillus paracasei comparative genomics: towards species pan-genome definition and exploitation of diversity.</title>
        <authorList>
            <person name="Smokvina T."/>
            <person name="Wels M."/>
            <person name="Polka J."/>
            <person name="Chervaux C."/>
            <person name="Brisse S."/>
            <person name="Boekhorst J."/>
            <person name="van Hylckama Vlieg J.E."/>
            <person name="Siezen R.J."/>
        </authorList>
    </citation>
    <scope>NUCLEOTIDE SEQUENCE [LARGE SCALE GENOMIC DNA]</scope>
    <source>
        <strain evidence="2 3">Lpp123</strain>
    </source>
</reference>
<organism evidence="2 3">
    <name type="scientific">Lacticaseibacillus paracasei subsp. paracasei Lpp123</name>
    <dbReference type="NCBI Taxonomy" id="1256201"/>
    <lineage>
        <taxon>Bacteria</taxon>
        <taxon>Bacillati</taxon>
        <taxon>Bacillota</taxon>
        <taxon>Bacilli</taxon>
        <taxon>Lactobacillales</taxon>
        <taxon>Lactobacillaceae</taxon>
        <taxon>Lacticaseibacillus</taxon>
    </lineage>
</organism>
<protein>
    <submittedName>
        <fullName evidence="2">Lipoprotein release ABC-type transport system, permease component</fullName>
    </submittedName>
</protein>
<name>A0A829GBJ4_LACPA</name>
<feature type="transmembrane region" description="Helical" evidence="1">
    <location>
        <begin position="20"/>
        <end position="40"/>
    </location>
</feature>
<evidence type="ECO:0000313" key="3">
    <source>
        <dbReference type="Proteomes" id="UP000014316"/>
    </source>
</evidence>
<comment type="caution">
    <text evidence="2">The sequence shown here is derived from an EMBL/GenBank/DDBJ whole genome shotgun (WGS) entry which is preliminary data.</text>
</comment>
<accession>A0A829GBJ4</accession>